<name>A0AAU9D3P8_9LACO</name>
<sequence length="116" mass="13371">MKNRFTITLEEKVYKNSQISGELIEDIIHELTKPDATFIVLEPEDPINECTLIQALGGFKDAVFVAEAVFSRPDDTMQIFRIEGISEEECIKMFLDFWQKGIVPETKDWDDVSKKI</sequence>
<evidence type="ECO:0000313" key="1">
    <source>
        <dbReference type="EMBL" id="BDR58078.1"/>
    </source>
</evidence>
<dbReference type="EMBL" id="AP026802">
    <property type="protein sequence ID" value="BDR58078.1"/>
    <property type="molecule type" value="Genomic_DNA"/>
</dbReference>
<organism evidence="1 2">
    <name type="scientific">Xylocopilactobacillus apicola</name>
    <dbReference type="NCBI Taxonomy" id="2932184"/>
    <lineage>
        <taxon>Bacteria</taxon>
        <taxon>Bacillati</taxon>
        <taxon>Bacillota</taxon>
        <taxon>Bacilli</taxon>
        <taxon>Lactobacillales</taxon>
        <taxon>Lactobacillaceae</taxon>
        <taxon>Xylocopilactobacillus</taxon>
    </lineage>
</organism>
<reference evidence="1 2" key="1">
    <citation type="journal article" date="2023" name="Microbiol. Spectr.">
        <title>Symbiosis of Carpenter Bees with Uncharacterized Lactic Acid Bacteria Showing NAD Auxotrophy.</title>
        <authorList>
            <person name="Kawasaki S."/>
            <person name="Ozawa K."/>
            <person name="Mori T."/>
            <person name="Yamamoto A."/>
            <person name="Ito M."/>
            <person name="Ohkuma M."/>
            <person name="Sakamoto M."/>
            <person name="Matsutani M."/>
        </authorList>
    </citation>
    <scope>NUCLEOTIDE SEQUENCE [LARGE SCALE GENOMIC DNA]</scope>
    <source>
        <strain evidence="1 2">XA3</strain>
    </source>
</reference>
<gene>
    <name evidence="1" type="ORF">XA3_05190</name>
</gene>
<dbReference type="Proteomes" id="UP001321861">
    <property type="component" value="Chromosome"/>
</dbReference>
<proteinExistence type="predicted"/>
<evidence type="ECO:0000313" key="2">
    <source>
        <dbReference type="Proteomes" id="UP001321861"/>
    </source>
</evidence>
<dbReference type="RefSeq" id="WP_317635999.1">
    <property type="nucleotide sequence ID" value="NZ_AP026802.1"/>
</dbReference>
<protein>
    <submittedName>
        <fullName evidence="1">Uncharacterized protein</fullName>
    </submittedName>
</protein>
<dbReference type="AlphaFoldDB" id="A0AAU9D3P8"/>
<keyword evidence="2" id="KW-1185">Reference proteome</keyword>
<accession>A0AAU9D3P8</accession>
<dbReference type="KEGG" id="xap:XA3_05190"/>